<protein>
    <submittedName>
        <fullName evidence="2">CocE/NonD family hydrolase</fullName>
    </submittedName>
</protein>
<sequence length="237" mass="26128">MLPTDKLQRYDGLESDFTCVNETVSIDGPAGRIEGITACPPEGDIRGVVAVICHPHPLYGGSLHNKVVHYLSRTCNELGIPSLRFNFRGVGQSEGSYDGGRGEREDLLAVIDWALDRRPGFDIWLAGFSFGAYVAYCSARARPQIRRLITIAPPVNLFDFGEAPAPHCPWLVVQGQRDEIVPCEDVERWVRAHDGAPDLLCFKDADHFFHGQLNVLRSGLLDALAEDAPEALPLTCF</sequence>
<organism evidence="2 3">
    <name type="scientific">Thermithiobacillus plumbiphilus</name>
    <dbReference type="NCBI Taxonomy" id="1729899"/>
    <lineage>
        <taxon>Bacteria</taxon>
        <taxon>Pseudomonadati</taxon>
        <taxon>Pseudomonadota</taxon>
        <taxon>Acidithiobacillia</taxon>
        <taxon>Acidithiobacillales</taxon>
        <taxon>Thermithiobacillaceae</taxon>
        <taxon>Thermithiobacillus</taxon>
    </lineage>
</organism>
<dbReference type="RefSeq" id="WP_341370876.1">
    <property type="nucleotide sequence ID" value="NZ_JBBPCO010000007.1"/>
</dbReference>
<evidence type="ECO:0000259" key="1">
    <source>
        <dbReference type="Pfam" id="PF02129"/>
    </source>
</evidence>
<accession>A0ABU9D8V2</accession>
<keyword evidence="3" id="KW-1185">Reference proteome</keyword>
<reference evidence="2 3" key="1">
    <citation type="submission" date="2024-04" db="EMBL/GenBank/DDBJ databases">
        <authorList>
            <person name="Abashina T."/>
            <person name="Shaikin A."/>
        </authorList>
    </citation>
    <scope>NUCLEOTIDE SEQUENCE [LARGE SCALE GENOMIC DNA]</scope>
    <source>
        <strain evidence="2 3">AAFK</strain>
    </source>
</reference>
<name>A0ABU9D8V2_9PROT</name>
<gene>
    <name evidence="2" type="ORF">WOB96_08550</name>
</gene>
<dbReference type="GO" id="GO:0016787">
    <property type="term" value="F:hydrolase activity"/>
    <property type="evidence" value="ECO:0007669"/>
    <property type="project" value="UniProtKB-KW"/>
</dbReference>
<dbReference type="SUPFAM" id="SSF53474">
    <property type="entry name" value="alpha/beta-Hydrolases"/>
    <property type="match status" value="1"/>
</dbReference>
<dbReference type="PANTHER" id="PTHR42103">
    <property type="entry name" value="ALPHA/BETA-HYDROLASES SUPERFAMILY PROTEIN"/>
    <property type="match status" value="1"/>
</dbReference>
<evidence type="ECO:0000313" key="2">
    <source>
        <dbReference type="EMBL" id="MEK8089819.1"/>
    </source>
</evidence>
<dbReference type="Pfam" id="PF02129">
    <property type="entry name" value="Peptidase_S15"/>
    <property type="match status" value="1"/>
</dbReference>
<dbReference type="InterPro" id="IPR029058">
    <property type="entry name" value="AB_hydrolase_fold"/>
</dbReference>
<dbReference type="EMBL" id="JBBPCO010000007">
    <property type="protein sequence ID" value="MEK8089819.1"/>
    <property type="molecule type" value="Genomic_DNA"/>
</dbReference>
<evidence type="ECO:0000313" key="3">
    <source>
        <dbReference type="Proteomes" id="UP001446205"/>
    </source>
</evidence>
<dbReference type="Gene3D" id="3.40.50.1820">
    <property type="entry name" value="alpha/beta hydrolase"/>
    <property type="match status" value="1"/>
</dbReference>
<feature type="domain" description="Xaa-Pro dipeptidyl-peptidase-like" evidence="1">
    <location>
        <begin position="81"/>
        <end position="159"/>
    </location>
</feature>
<dbReference type="Proteomes" id="UP001446205">
    <property type="component" value="Unassembled WGS sequence"/>
</dbReference>
<comment type="caution">
    <text evidence="2">The sequence shown here is derived from an EMBL/GenBank/DDBJ whole genome shotgun (WGS) entry which is preliminary data.</text>
</comment>
<keyword evidence="2" id="KW-0378">Hydrolase</keyword>
<proteinExistence type="predicted"/>
<dbReference type="PANTHER" id="PTHR42103:SF2">
    <property type="entry name" value="AB HYDROLASE-1 DOMAIN-CONTAINING PROTEIN"/>
    <property type="match status" value="1"/>
</dbReference>
<dbReference type="InterPro" id="IPR000383">
    <property type="entry name" value="Xaa-Pro-like_dom"/>
</dbReference>